<keyword evidence="1 3" id="KW-0812">Transmembrane</keyword>
<proteinExistence type="predicted"/>
<dbReference type="Proteomes" id="UP000218542">
    <property type="component" value="Unassembled WGS sequence"/>
</dbReference>
<protein>
    <submittedName>
        <fullName evidence="3">Transmembrane transcriptional regulator</fullName>
    </submittedName>
</protein>
<organism evidence="3 4">
    <name type="scientific">Candidatus Scalindua japonica</name>
    <dbReference type="NCBI Taxonomy" id="1284222"/>
    <lineage>
        <taxon>Bacteria</taxon>
        <taxon>Pseudomonadati</taxon>
        <taxon>Planctomycetota</taxon>
        <taxon>Candidatus Brocadiia</taxon>
        <taxon>Candidatus Brocadiales</taxon>
        <taxon>Candidatus Scalinduaceae</taxon>
        <taxon>Candidatus Scalindua</taxon>
    </lineage>
</organism>
<evidence type="ECO:0000313" key="4">
    <source>
        <dbReference type="Proteomes" id="UP000218542"/>
    </source>
</evidence>
<keyword evidence="4" id="KW-1185">Reference proteome</keyword>
<evidence type="ECO:0000256" key="1">
    <source>
        <dbReference type="SAM" id="Phobius"/>
    </source>
</evidence>
<name>A0A286TYM0_9BACT</name>
<keyword evidence="1" id="KW-1133">Transmembrane helix</keyword>
<gene>
    <name evidence="3" type="ORF">SCALIN_C16_0038</name>
</gene>
<dbReference type="InterPro" id="IPR027383">
    <property type="entry name" value="Znf_put"/>
</dbReference>
<comment type="caution">
    <text evidence="3">The sequence shown here is derived from an EMBL/GenBank/DDBJ whole genome shotgun (WGS) entry which is preliminary data.</text>
</comment>
<evidence type="ECO:0000313" key="3">
    <source>
        <dbReference type="EMBL" id="GAX60964.1"/>
    </source>
</evidence>
<feature type="domain" description="Putative zinc-finger" evidence="2">
    <location>
        <begin position="11"/>
        <end position="38"/>
    </location>
</feature>
<evidence type="ECO:0000259" key="2">
    <source>
        <dbReference type="Pfam" id="PF13490"/>
    </source>
</evidence>
<dbReference type="OrthoDB" id="263761at2"/>
<reference evidence="4" key="1">
    <citation type="journal article" date="2017" name="Environ. Microbiol. Rep.">
        <title>Genetic Diversity of Marine Anaerobic Ammonium-Oxidizing Bacteria as Revealed by Genomic and Proteomic Analyses of 'Candidatus Scalindua japonica'.</title>
        <authorList>
            <person name="Oshiki M."/>
            <person name="Mizuto K."/>
            <person name="Kimura Z."/>
            <person name="Kindaichi T."/>
            <person name="Satoh H."/>
            <person name="Okabe S."/>
        </authorList>
    </citation>
    <scope>NUCLEOTIDE SEQUENCE [LARGE SCALE GENOMIC DNA]</scope>
    <source>
        <strain evidence="4">husup-a2</strain>
    </source>
</reference>
<keyword evidence="1" id="KW-0472">Membrane</keyword>
<dbReference type="Pfam" id="PF13490">
    <property type="entry name" value="zf-HC2"/>
    <property type="match status" value="1"/>
</dbReference>
<accession>A0A286TYM0</accession>
<dbReference type="AlphaFoldDB" id="A0A286TYM0"/>
<dbReference type="RefSeq" id="WP_096894357.1">
    <property type="nucleotide sequence ID" value="NZ_BAOS01000016.1"/>
</dbReference>
<feature type="transmembrane region" description="Helical" evidence="1">
    <location>
        <begin position="99"/>
        <end position="117"/>
    </location>
</feature>
<sequence length="165" mass="19082">MKCEQVKELILTDYLDGQMEKVQKTQLEEHLTTCRDCREYNLLTRTAVVEPFYNIEKHNPPEATWNKIREQIYVEKPLQNNSIADLFNRAKKLFYFPKSAFAAATVIVLFAVAATVIKFPTENQEIGKGVSDNQVECINYLMSVFDEELINGDDDLETSIEDFFL</sequence>
<dbReference type="EMBL" id="BAOS01000016">
    <property type="protein sequence ID" value="GAX60964.1"/>
    <property type="molecule type" value="Genomic_DNA"/>
</dbReference>